<sequence length="365" mass="39129">MPKLPPPDPRLDQLRGGVPPKRHNARTIAALTTNPGCVRRAVLDTAGIDKDALARHLEFPAPFGQSSFAITRGNAFEAQLKADGCAELLTLLRETLDLDLTEVAYADLESVGDNVSENARNTYSEQRLAHGDENTLFDHPLLRLVVAGQSVYLEPDLVAFQHHGVYHVVEIKSFAVIDGQADPAKVAAAAIQSAVYVHALRQLLGRPEAVADEVVLVCPKDFSNRPVATKVDVRKQLLVLDHQLTRMDDVDTLLSALPAGLTLGLAPDPEGTPTRPVAELTASLGELSARYSPDCLGHCELGFFCRDEATGCTDALGTAVREQLGGVDTIAEALQLAQGTWAGDEHQAEVAAVLRTTARVFSESA</sequence>
<feature type="region of interest" description="Disordered" evidence="1">
    <location>
        <begin position="1"/>
        <end position="21"/>
    </location>
</feature>
<evidence type="ECO:0000313" key="3">
    <source>
        <dbReference type="Proteomes" id="UP000021053"/>
    </source>
</evidence>
<keyword evidence="3" id="KW-1185">Reference proteome</keyword>
<accession>A0A010ZRZ2</accession>
<dbReference type="HOGENOM" id="CLU_041026_0_0_11"/>
<organism evidence="2 3">
    <name type="scientific">Cryptosporangium arvum DSM 44712</name>
    <dbReference type="NCBI Taxonomy" id="927661"/>
    <lineage>
        <taxon>Bacteria</taxon>
        <taxon>Bacillati</taxon>
        <taxon>Actinomycetota</taxon>
        <taxon>Actinomycetes</taxon>
        <taxon>Cryptosporangiales</taxon>
        <taxon>Cryptosporangiaceae</taxon>
        <taxon>Cryptosporangium</taxon>
    </lineage>
</organism>
<dbReference type="RefSeq" id="WP_035850738.1">
    <property type="nucleotide sequence ID" value="NZ_KK073874.1"/>
</dbReference>
<reference evidence="2 3" key="1">
    <citation type="submission" date="2013-07" db="EMBL/GenBank/DDBJ databases">
        <authorList>
            <consortium name="DOE Joint Genome Institute"/>
            <person name="Eisen J."/>
            <person name="Huntemann M."/>
            <person name="Han J."/>
            <person name="Chen A."/>
            <person name="Kyrpides N."/>
            <person name="Mavromatis K."/>
            <person name="Markowitz V."/>
            <person name="Palaniappan K."/>
            <person name="Ivanova N."/>
            <person name="Schaumberg A."/>
            <person name="Pati A."/>
            <person name="Liolios K."/>
            <person name="Nordberg H.P."/>
            <person name="Cantor M.N."/>
            <person name="Hua S.X."/>
            <person name="Woyke T."/>
        </authorList>
    </citation>
    <scope>NUCLEOTIDE SEQUENCE [LARGE SCALE GENOMIC DNA]</scope>
    <source>
        <strain evidence="2 3">DSM 44712</strain>
    </source>
</reference>
<comment type="caution">
    <text evidence="2">The sequence shown here is derived from an EMBL/GenBank/DDBJ whole genome shotgun (WGS) entry which is preliminary data.</text>
</comment>
<evidence type="ECO:0000256" key="1">
    <source>
        <dbReference type="SAM" id="MobiDB-lite"/>
    </source>
</evidence>
<protein>
    <submittedName>
        <fullName evidence="2">Uncharacterized protein</fullName>
    </submittedName>
</protein>
<dbReference type="PATRIC" id="fig|927661.3.peg.2499"/>
<dbReference type="Proteomes" id="UP000021053">
    <property type="component" value="Unassembled WGS sequence"/>
</dbReference>
<name>A0A010ZRZ2_9ACTN</name>
<gene>
    <name evidence="2" type="ORF">CryarDRAFT_2538</name>
</gene>
<dbReference type="AlphaFoldDB" id="A0A010ZRZ2"/>
<dbReference type="EMBL" id="JFBT01000001">
    <property type="protein sequence ID" value="EXG81424.1"/>
    <property type="molecule type" value="Genomic_DNA"/>
</dbReference>
<evidence type="ECO:0000313" key="2">
    <source>
        <dbReference type="EMBL" id="EXG81424.1"/>
    </source>
</evidence>
<dbReference type="OrthoDB" id="3366489at2"/>
<proteinExistence type="predicted"/>